<dbReference type="GO" id="GO:0005576">
    <property type="term" value="C:extracellular region"/>
    <property type="evidence" value="ECO:0007669"/>
    <property type="project" value="UniProtKB-SubCell"/>
</dbReference>
<accession>A0A0W8CK51</accession>
<comment type="subcellular location">
    <subcellularLocation>
        <location evidence="1">Host cell</location>
    </subcellularLocation>
    <subcellularLocation>
        <location evidence="2">Secreted</location>
    </subcellularLocation>
</comment>
<evidence type="ECO:0000256" key="1">
    <source>
        <dbReference type="ARBA" id="ARBA00004340"/>
    </source>
</evidence>
<evidence type="ECO:0000256" key="2">
    <source>
        <dbReference type="ARBA" id="ARBA00004613"/>
    </source>
</evidence>
<organism evidence="5 6">
    <name type="scientific">Phytophthora nicotianae</name>
    <name type="common">Potato buckeye rot agent</name>
    <name type="synonym">Phytophthora parasitica</name>
    <dbReference type="NCBI Taxonomy" id="4792"/>
    <lineage>
        <taxon>Eukaryota</taxon>
        <taxon>Sar</taxon>
        <taxon>Stramenopiles</taxon>
        <taxon>Oomycota</taxon>
        <taxon>Peronosporomycetes</taxon>
        <taxon>Peronosporales</taxon>
        <taxon>Peronosporaceae</taxon>
        <taxon>Phytophthora</taxon>
    </lineage>
</organism>
<dbReference type="AlphaFoldDB" id="A0A0W8CK51"/>
<dbReference type="OrthoDB" id="167134at2759"/>
<protein>
    <recommendedName>
        <fullName evidence="4">Crinkler effector protein N-terminal domain-containing protein</fullName>
    </recommendedName>
</protein>
<evidence type="ECO:0000259" key="4">
    <source>
        <dbReference type="Pfam" id="PF20147"/>
    </source>
</evidence>
<keyword evidence="3" id="KW-0964">Secreted</keyword>
<evidence type="ECO:0000256" key="3">
    <source>
        <dbReference type="ARBA" id="ARBA00022525"/>
    </source>
</evidence>
<feature type="domain" description="Crinkler effector protein N-terminal" evidence="4">
    <location>
        <begin position="4"/>
        <end position="113"/>
    </location>
</feature>
<dbReference type="EMBL" id="LNFO01002871">
    <property type="protein sequence ID" value="KUF84449.1"/>
    <property type="molecule type" value="Genomic_DNA"/>
</dbReference>
<sequence length="288" mass="32677">MKALVCMVIGDRSVFVMGIDERKKVGILKDMIKEKNSYSLPGKDLTLYLAKKGSNRFKTDDPDVLQFKEGVVTTVISDMMKNQMDPSYRVRNTDAYAPDEDAAEDGEIHVLVKVPEAAVGTTALRLVRGSIANALSTMDTNASKVQWFRSVGKAQSCRLMSYEHRKKRDPYNKYDGDKSNRLALFPETHSCAELCGSCFIICVESVSHHPVINNRYEVKLIVCALDAEYDRLILMRLIEGAIVSTDLLEMRTSVHVENPNVFRTCMEWKYKEIQKSWQDYYSMTSAVD</sequence>
<evidence type="ECO:0000313" key="6">
    <source>
        <dbReference type="Proteomes" id="UP000052943"/>
    </source>
</evidence>
<dbReference type="GO" id="GO:0043657">
    <property type="term" value="C:host cell"/>
    <property type="evidence" value="ECO:0007669"/>
    <property type="project" value="UniProtKB-SubCell"/>
</dbReference>
<name>A0A0W8CK51_PHYNI</name>
<reference evidence="5 6" key="1">
    <citation type="submission" date="2015-11" db="EMBL/GenBank/DDBJ databases">
        <title>Genomes and virulence difference between two physiological races of Phytophthora nicotianae.</title>
        <authorList>
            <person name="Liu H."/>
            <person name="Ma X."/>
            <person name="Yu H."/>
            <person name="Fang D."/>
            <person name="Li Y."/>
            <person name="Wang X."/>
            <person name="Wang W."/>
            <person name="Dong Y."/>
            <person name="Xiao B."/>
        </authorList>
    </citation>
    <scope>NUCLEOTIDE SEQUENCE [LARGE SCALE GENOMIC DNA]</scope>
    <source>
        <strain evidence="6">race 0</strain>
    </source>
</reference>
<dbReference type="Proteomes" id="UP000052943">
    <property type="component" value="Unassembled WGS sequence"/>
</dbReference>
<gene>
    <name evidence="5" type="ORF">AM587_10001256</name>
</gene>
<dbReference type="InterPro" id="IPR045379">
    <property type="entry name" value="Crinkler_N"/>
</dbReference>
<comment type="caution">
    <text evidence="5">The sequence shown here is derived from an EMBL/GenBank/DDBJ whole genome shotgun (WGS) entry which is preliminary data.</text>
</comment>
<evidence type="ECO:0000313" key="5">
    <source>
        <dbReference type="EMBL" id="KUF84449.1"/>
    </source>
</evidence>
<proteinExistence type="predicted"/>
<dbReference type="Pfam" id="PF20147">
    <property type="entry name" value="Crinkler"/>
    <property type="match status" value="1"/>
</dbReference>